<evidence type="ECO:0000313" key="7">
    <source>
        <dbReference type="Proteomes" id="UP000016637"/>
    </source>
</evidence>
<name>U2QK70_9BACL</name>
<protein>
    <submittedName>
        <fullName evidence="6">LysR substrate binding domain protein</fullName>
    </submittedName>
</protein>
<dbReference type="eggNOG" id="COG0583">
    <property type="taxonomic scope" value="Bacteria"/>
</dbReference>
<dbReference type="RefSeq" id="WP_021752457.1">
    <property type="nucleotide sequence ID" value="NZ_KI271806.1"/>
</dbReference>
<dbReference type="EMBL" id="AWVP01000079">
    <property type="protein sequence ID" value="ERK56881.1"/>
    <property type="molecule type" value="Genomic_DNA"/>
</dbReference>
<comment type="caution">
    <text evidence="6">The sequence shown here is derived from an EMBL/GenBank/DDBJ whole genome shotgun (WGS) entry which is preliminary data.</text>
</comment>
<dbReference type="Gene3D" id="3.40.190.290">
    <property type="match status" value="1"/>
</dbReference>
<dbReference type="GO" id="GO:0005829">
    <property type="term" value="C:cytosol"/>
    <property type="evidence" value="ECO:0007669"/>
    <property type="project" value="TreeGrafter"/>
</dbReference>
<evidence type="ECO:0000256" key="3">
    <source>
        <dbReference type="ARBA" id="ARBA00023125"/>
    </source>
</evidence>
<dbReference type="Pfam" id="PF00126">
    <property type="entry name" value="HTH_1"/>
    <property type="match status" value="1"/>
</dbReference>
<dbReference type="FunFam" id="1.10.10.10:FF:000001">
    <property type="entry name" value="LysR family transcriptional regulator"/>
    <property type="match status" value="1"/>
</dbReference>
<proteinExistence type="inferred from homology"/>
<evidence type="ECO:0000256" key="4">
    <source>
        <dbReference type="ARBA" id="ARBA00023163"/>
    </source>
</evidence>
<gene>
    <name evidence="6" type="ORF">HMPREF1983_01261</name>
</gene>
<dbReference type="InterPro" id="IPR005119">
    <property type="entry name" value="LysR_subst-bd"/>
</dbReference>
<accession>U2QK70</accession>
<organism evidence="6 7">
    <name type="scientific">Gemella bergeri ATCC 700627</name>
    <dbReference type="NCBI Taxonomy" id="1321820"/>
    <lineage>
        <taxon>Bacteria</taxon>
        <taxon>Bacillati</taxon>
        <taxon>Bacillota</taxon>
        <taxon>Bacilli</taxon>
        <taxon>Bacillales</taxon>
        <taxon>Gemellaceae</taxon>
        <taxon>Gemella</taxon>
    </lineage>
</organism>
<keyword evidence="7" id="KW-1185">Reference proteome</keyword>
<dbReference type="SUPFAM" id="SSF46785">
    <property type="entry name" value="Winged helix' DNA-binding domain"/>
    <property type="match status" value="1"/>
</dbReference>
<dbReference type="InterPro" id="IPR050950">
    <property type="entry name" value="HTH-type_LysR_regulators"/>
</dbReference>
<evidence type="ECO:0000256" key="2">
    <source>
        <dbReference type="ARBA" id="ARBA00023015"/>
    </source>
</evidence>
<dbReference type="Gene3D" id="1.10.10.10">
    <property type="entry name" value="Winged helix-like DNA-binding domain superfamily/Winged helix DNA-binding domain"/>
    <property type="match status" value="1"/>
</dbReference>
<dbReference type="PANTHER" id="PTHR30419">
    <property type="entry name" value="HTH-TYPE TRANSCRIPTIONAL REGULATOR YBHD"/>
    <property type="match status" value="1"/>
</dbReference>
<dbReference type="InterPro" id="IPR000847">
    <property type="entry name" value="LysR_HTH_N"/>
</dbReference>
<dbReference type="SUPFAM" id="SSF53850">
    <property type="entry name" value="Periplasmic binding protein-like II"/>
    <property type="match status" value="1"/>
</dbReference>
<dbReference type="PRINTS" id="PR00039">
    <property type="entry name" value="HTHLYSR"/>
</dbReference>
<dbReference type="Pfam" id="PF03466">
    <property type="entry name" value="LysR_substrate"/>
    <property type="match status" value="1"/>
</dbReference>
<dbReference type="InterPro" id="IPR036388">
    <property type="entry name" value="WH-like_DNA-bd_sf"/>
</dbReference>
<feature type="domain" description="HTH lysR-type" evidence="5">
    <location>
        <begin position="1"/>
        <end position="58"/>
    </location>
</feature>
<evidence type="ECO:0000256" key="1">
    <source>
        <dbReference type="ARBA" id="ARBA00009437"/>
    </source>
</evidence>
<evidence type="ECO:0000259" key="5">
    <source>
        <dbReference type="PROSITE" id="PS50931"/>
    </source>
</evidence>
<comment type="similarity">
    <text evidence="1">Belongs to the LysR transcriptional regulatory family.</text>
</comment>
<sequence length="294" mass="33390">MNISQLEAFVLLAETEHMTQTAKKLNTSQPNLSYTISELEKEIGIPLFKKVGRNIQLTKYGHIFYNHVVVALGKLNQAISIINEELNPNSGTINFGFVYTAGSEIAPSLTRNFLEQEENHNVKLSFTQGNSFQLLKGLEDETIDIAITSFVKDIDNIVFEPLIEQNVYLVVPNDHPLANKTSVYLKDTADYPYVYFDKNSGLRPYLDNLMKSVNFEPNIAIEANEDHTILGFVSQNHGIAIMPNIVTIQAYPVKVLEILDKHEPRWLYLATRKDGFITPAALRFKDFCSHYFDK</sequence>
<dbReference type="GO" id="GO:0003677">
    <property type="term" value="F:DNA binding"/>
    <property type="evidence" value="ECO:0007669"/>
    <property type="project" value="UniProtKB-KW"/>
</dbReference>
<dbReference type="Proteomes" id="UP000016637">
    <property type="component" value="Unassembled WGS sequence"/>
</dbReference>
<reference evidence="6 7" key="1">
    <citation type="submission" date="2013-08" db="EMBL/GenBank/DDBJ databases">
        <authorList>
            <person name="Weinstock G."/>
            <person name="Sodergren E."/>
            <person name="Wylie T."/>
            <person name="Fulton L."/>
            <person name="Fulton R."/>
            <person name="Fronick C."/>
            <person name="O'Laughlin M."/>
            <person name="Godfrey J."/>
            <person name="Miner T."/>
            <person name="Herter B."/>
            <person name="Appelbaum E."/>
            <person name="Cordes M."/>
            <person name="Lek S."/>
            <person name="Wollam A."/>
            <person name="Pepin K.H."/>
            <person name="Palsikar V.B."/>
            <person name="Mitreva M."/>
            <person name="Wilson R.K."/>
        </authorList>
    </citation>
    <scope>NUCLEOTIDE SEQUENCE [LARGE SCALE GENOMIC DNA]</scope>
    <source>
        <strain evidence="6 7">ATCC 700627</strain>
    </source>
</reference>
<dbReference type="HOGENOM" id="CLU_039613_6_2_9"/>
<evidence type="ECO:0000313" key="6">
    <source>
        <dbReference type="EMBL" id="ERK56881.1"/>
    </source>
</evidence>
<keyword evidence="4" id="KW-0804">Transcription</keyword>
<keyword evidence="2" id="KW-0805">Transcription regulation</keyword>
<dbReference type="GO" id="GO:0003700">
    <property type="term" value="F:DNA-binding transcription factor activity"/>
    <property type="evidence" value="ECO:0007669"/>
    <property type="project" value="InterPro"/>
</dbReference>
<dbReference type="PANTHER" id="PTHR30419:SF28">
    <property type="entry name" value="HTH-TYPE TRANSCRIPTIONAL REGULATOR BSDA"/>
    <property type="match status" value="1"/>
</dbReference>
<dbReference type="AlphaFoldDB" id="U2QK70"/>
<keyword evidence="3" id="KW-0238">DNA-binding</keyword>
<dbReference type="PATRIC" id="fig|1321820.3.peg.1222"/>
<dbReference type="PROSITE" id="PS50931">
    <property type="entry name" value="HTH_LYSR"/>
    <property type="match status" value="1"/>
</dbReference>
<dbReference type="InterPro" id="IPR036390">
    <property type="entry name" value="WH_DNA-bd_sf"/>
</dbReference>